<dbReference type="EMBL" id="JBHSQV010000002">
    <property type="protein sequence ID" value="MFC5985016.1"/>
    <property type="molecule type" value="Genomic_DNA"/>
</dbReference>
<keyword evidence="1" id="KW-0677">Repeat</keyword>
<organism evidence="2 3">
    <name type="scientific">Marinicrinis lubricantis</name>
    <dbReference type="NCBI Taxonomy" id="2086470"/>
    <lineage>
        <taxon>Bacteria</taxon>
        <taxon>Bacillati</taxon>
        <taxon>Bacillota</taxon>
        <taxon>Bacilli</taxon>
        <taxon>Bacillales</taxon>
        <taxon>Paenibacillaceae</taxon>
    </lineage>
</organism>
<dbReference type="RefSeq" id="WP_379891451.1">
    <property type="nucleotide sequence ID" value="NZ_CBCSCT010000008.1"/>
</dbReference>
<protein>
    <submittedName>
        <fullName evidence="2">Uncharacterized protein</fullName>
    </submittedName>
</protein>
<gene>
    <name evidence="2" type="ORF">ACFPXP_00645</name>
</gene>
<dbReference type="InterPro" id="IPR003409">
    <property type="entry name" value="MORN"/>
</dbReference>
<evidence type="ECO:0000256" key="1">
    <source>
        <dbReference type="ARBA" id="ARBA00022737"/>
    </source>
</evidence>
<accession>A0ABW1IH48</accession>
<evidence type="ECO:0000313" key="2">
    <source>
        <dbReference type="EMBL" id="MFC5985016.1"/>
    </source>
</evidence>
<evidence type="ECO:0000313" key="3">
    <source>
        <dbReference type="Proteomes" id="UP001596250"/>
    </source>
</evidence>
<dbReference type="Gene3D" id="2.20.110.10">
    <property type="entry name" value="Histone H3 K4-specific methyltransferase SET7/9 N-terminal domain"/>
    <property type="match status" value="1"/>
</dbReference>
<proteinExistence type="predicted"/>
<dbReference type="Proteomes" id="UP001596250">
    <property type="component" value="Unassembled WGS sequence"/>
</dbReference>
<sequence length="53" mass="5663">MADGIDYEVQMVYGAFEGEGVYVFPDGTKYVGQSKNSQPHGTVVLYGSSGDIV</sequence>
<dbReference type="Pfam" id="PF02493">
    <property type="entry name" value="MORN"/>
    <property type="match status" value="2"/>
</dbReference>
<keyword evidence="3" id="KW-1185">Reference proteome</keyword>
<name>A0ABW1IH48_9BACL</name>
<dbReference type="SUPFAM" id="SSF82185">
    <property type="entry name" value="Histone H3 K4-specific methyltransferase SET7/9 N-terminal domain"/>
    <property type="match status" value="1"/>
</dbReference>
<comment type="caution">
    <text evidence="2">The sequence shown here is derived from an EMBL/GenBank/DDBJ whole genome shotgun (WGS) entry which is preliminary data.</text>
</comment>
<reference evidence="3" key="1">
    <citation type="journal article" date="2019" name="Int. J. Syst. Evol. Microbiol.">
        <title>The Global Catalogue of Microorganisms (GCM) 10K type strain sequencing project: providing services to taxonomists for standard genome sequencing and annotation.</title>
        <authorList>
            <consortium name="The Broad Institute Genomics Platform"/>
            <consortium name="The Broad Institute Genome Sequencing Center for Infectious Disease"/>
            <person name="Wu L."/>
            <person name="Ma J."/>
        </authorList>
    </citation>
    <scope>NUCLEOTIDE SEQUENCE [LARGE SCALE GENOMIC DNA]</scope>
    <source>
        <strain evidence="3">CCM 8749</strain>
    </source>
</reference>